<dbReference type="InterPro" id="IPR001387">
    <property type="entry name" value="Cro/C1-type_HTH"/>
</dbReference>
<dbReference type="Pfam" id="PF13274">
    <property type="entry name" value="SocA_Panacea"/>
    <property type="match status" value="1"/>
</dbReference>
<dbReference type="CDD" id="cd00093">
    <property type="entry name" value="HTH_XRE"/>
    <property type="match status" value="1"/>
</dbReference>
<dbReference type="GO" id="GO:0003677">
    <property type="term" value="F:DNA binding"/>
    <property type="evidence" value="ECO:0007669"/>
    <property type="project" value="InterPro"/>
</dbReference>
<dbReference type="Proteomes" id="UP000028007">
    <property type="component" value="Unassembled WGS sequence"/>
</dbReference>
<dbReference type="InterPro" id="IPR025272">
    <property type="entry name" value="SocA_Panacea"/>
</dbReference>
<sequence length="334" mass="39157">MTSPFNKKPMLRKYKEVDLKFRKEEFRIWYHYFECTQTQEAFTNTELDEINMNQVYNQYRERYGIPFPEEITSIREKYGISASKISEILGLGTNTYRLYENGEMPSVSNGRLISTIEKPISFLSQVEASIHFLSEKEINRITSNIKKIQEQENRALWETMFEEKIFHNHKPSEYNGYKSPDLSKIAKVISYFSSKLDTYKTKVNKLLFYSDFLMYKRTAHSMTGITYKAIPYGPVPAEYDKMYIKLCDDEKINITQIAFSDGNYGEKIIGKADDYMDNFSKIELEVLSSVLGHFKGSTTKEVVDISHNEPAWKENEPARELISYQKYAFDLKAF</sequence>
<comment type="caution">
    <text evidence="2">The sequence shown here is derived from an EMBL/GenBank/DDBJ whole genome shotgun (WGS) entry which is preliminary data.</text>
</comment>
<dbReference type="eggNOG" id="COG2944">
    <property type="taxonomic scope" value="Bacteria"/>
</dbReference>
<dbReference type="InterPro" id="IPR010982">
    <property type="entry name" value="Lambda_DNA-bd_dom_sf"/>
</dbReference>
<evidence type="ECO:0000313" key="3">
    <source>
        <dbReference type="Proteomes" id="UP000028007"/>
    </source>
</evidence>
<feature type="domain" description="HTH cro/C1-type" evidence="1">
    <location>
        <begin position="71"/>
        <end position="123"/>
    </location>
</feature>
<dbReference type="SUPFAM" id="SSF47413">
    <property type="entry name" value="lambda repressor-like DNA-binding domains"/>
    <property type="match status" value="1"/>
</dbReference>
<dbReference type="OrthoDB" id="9804491at2"/>
<dbReference type="PROSITE" id="PS50943">
    <property type="entry name" value="HTH_CROC1"/>
    <property type="match status" value="1"/>
</dbReference>
<dbReference type="Gene3D" id="1.10.260.40">
    <property type="entry name" value="lambda repressor-like DNA-binding domains"/>
    <property type="match status" value="1"/>
</dbReference>
<organism evidence="2 3">
    <name type="scientific">Pedobacter antarcticus 4BY</name>
    <dbReference type="NCBI Taxonomy" id="1358423"/>
    <lineage>
        <taxon>Bacteria</taxon>
        <taxon>Pseudomonadati</taxon>
        <taxon>Bacteroidota</taxon>
        <taxon>Sphingobacteriia</taxon>
        <taxon>Sphingobacteriales</taxon>
        <taxon>Sphingobacteriaceae</taxon>
        <taxon>Pedobacter</taxon>
    </lineage>
</organism>
<accession>A0A081PE86</accession>
<dbReference type="EMBL" id="JNFF01000088">
    <property type="protein sequence ID" value="KEQ29009.1"/>
    <property type="molecule type" value="Genomic_DNA"/>
</dbReference>
<evidence type="ECO:0000313" key="2">
    <source>
        <dbReference type="EMBL" id="KEQ29009.1"/>
    </source>
</evidence>
<reference evidence="2 3" key="1">
    <citation type="journal article" date="1992" name="Int. J. Syst. Bacteriol.">
        <title>Sphingobacterium antarcticus sp. nov. a Psychrotrophic Bacterium from the Soils of Schirmacher Oasis, Antarctica.</title>
        <authorList>
            <person name="Shivaji S."/>
            <person name="Ray M.K."/>
            <person name="Rao N.S."/>
            <person name="Saiserr L."/>
            <person name="Jagannadham M.V."/>
            <person name="Kumar G.S."/>
            <person name="Reddy G."/>
            <person name="Bhargava P.M."/>
        </authorList>
    </citation>
    <scope>NUCLEOTIDE SEQUENCE [LARGE SCALE GENOMIC DNA]</scope>
    <source>
        <strain evidence="2 3">4BY</strain>
    </source>
</reference>
<gene>
    <name evidence="2" type="ORF">N180_13950</name>
</gene>
<name>A0A081PE86_9SPHI</name>
<keyword evidence="3" id="KW-1185">Reference proteome</keyword>
<dbReference type="RefSeq" id="WP_037442899.1">
    <property type="nucleotide sequence ID" value="NZ_JNFF01000088.1"/>
</dbReference>
<proteinExistence type="predicted"/>
<protein>
    <recommendedName>
        <fullName evidence="1">HTH cro/C1-type domain-containing protein</fullName>
    </recommendedName>
</protein>
<dbReference type="AlphaFoldDB" id="A0A081PE86"/>
<evidence type="ECO:0000259" key="1">
    <source>
        <dbReference type="PROSITE" id="PS50943"/>
    </source>
</evidence>